<evidence type="ECO:0000313" key="7">
    <source>
        <dbReference type="Proteomes" id="UP001202281"/>
    </source>
</evidence>
<dbReference type="InterPro" id="IPR005119">
    <property type="entry name" value="LysR_subst-bd"/>
</dbReference>
<accession>A0ABT0BRL1</accession>
<keyword evidence="2" id="KW-0805">Transcription regulation</keyword>
<dbReference type="Gene3D" id="3.40.190.10">
    <property type="entry name" value="Periplasmic binding protein-like II"/>
    <property type="match status" value="1"/>
</dbReference>
<protein>
    <submittedName>
        <fullName evidence="6">LysR family transcriptional regulator</fullName>
    </submittedName>
</protein>
<dbReference type="InterPro" id="IPR036390">
    <property type="entry name" value="WH_DNA-bd_sf"/>
</dbReference>
<comment type="similarity">
    <text evidence="1">Belongs to the LysR transcriptional regulatory family.</text>
</comment>
<dbReference type="InterPro" id="IPR036388">
    <property type="entry name" value="WH-like_DNA-bd_sf"/>
</dbReference>
<dbReference type="SUPFAM" id="SSF53850">
    <property type="entry name" value="Periplasmic binding protein-like II"/>
    <property type="match status" value="1"/>
</dbReference>
<evidence type="ECO:0000256" key="1">
    <source>
        <dbReference type="ARBA" id="ARBA00009437"/>
    </source>
</evidence>
<proteinExistence type="inferred from homology"/>
<dbReference type="InterPro" id="IPR058163">
    <property type="entry name" value="LysR-type_TF_proteobact-type"/>
</dbReference>
<reference evidence="6 7" key="1">
    <citation type="submission" date="2022-04" db="EMBL/GenBank/DDBJ databases">
        <title>Identification of a novel bacterium isolated from mangrove sediments.</title>
        <authorList>
            <person name="Pan X."/>
        </authorList>
    </citation>
    <scope>NUCLEOTIDE SEQUENCE [LARGE SCALE GENOMIC DNA]</scope>
    <source>
        <strain evidence="6 7">B2638</strain>
    </source>
</reference>
<keyword evidence="4" id="KW-0804">Transcription</keyword>
<comment type="caution">
    <text evidence="6">The sequence shown here is derived from an EMBL/GenBank/DDBJ whole genome shotgun (WGS) entry which is preliminary data.</text>
</comment>
<dbReference type="Proteomes" id="UP001202281">
    <property type="component" value="Unassembled WGS sequence"/>
</dbReference>
<dbReference type="PROSITE" id="PS50931">
    <property type="entry name" value="HTH_LYSR"/>
    <property type="match status" value="1"/>
</dbReference>
<dbReference type="Gene3D" id="1.10.10.10">
    <property type="entry name" value="Winged helix-like DNA-binding domain superfamily/Winged helix DNA-binding domain"/>
    <property type="match status" value="1"/>
</dbReference>
<dbReference type="Pfam" id="PF00126">
    <property type="entry name" value="HTH_1"/>
    <property type="match status" value="1"/>
</dbReference>
<dbReference type="SUPFAM" id="SSF46785">
    <property type="entry name" value="Winged helix' DNA-binding domain"/>
    <property type="match status" value="1"/>
</dbReference>
<dbReference type="EMBL" id="JALHLG010000017">
    <property type="protein sequence ID" value="MCJ2187697.1"/>
    <property type="molecule type" value="Genomic_DNA"/>
</dbReference>
<dbReference type="Gene3D" id="3.40.190.290">
    <property type="match status" value="1"/>
</dbReference>
<keyword evidence="7" id="KW-1185">Reference proteome</keyword>
<dbReference type="InterPro" id="IPR000847">
    <property type="entry name" value="LysR_HTH_N"/>
</dbReference>
<evidence type="ECO:0000256" key="2">
    <source>
        <dbReference type="ARBA" id="ARBA00023015"/>
    </source>
</evidence>
<keyword evidence="3" id="KW-0238">DNA-binding</keyword>
<dbReference type="Pfam" id="PF03466">
    <property type="entry name" value="LysR_substrate"/>
    <property type="match status" value="1"/>
</dbReference>
<feature type="domain" description="HTH lysR-type" evidence="5">
    <location>
        <begin position="6"/>
        <end position="63"/>
    </location>
</feature>
<evidence type="ECO:0000256" key="3">
    <source>
        <dbReference type="ARBA" id="ARBA00023125"/>
    </source>
</evidence>
<sequence length="272" mass="29281">MATANNRLAELELVIAVIDGGSFSEAARSTGRTASAVSKAIARLEQRLGVMLFHRSTRHVTPTEAGEAFAFRGRGIVAELSSLERDMAKDRPEGLVRIATSAVYASFIVAPLLARFHAEFPAIRIELCLSDRISALTEAGMDLAIRAGPLPDSSLIARSLGEVELVNAGRHASLPFFGLAYARTDAKWKREDAPFLADDGATIIAAVRAGAAQGAVPVFAVRDLLESGYLSDLDEQARFTEPFHIVYTGRAANLPRRVEIVIDFLARHGRVG</sequence>
<dbReference type="PANTHER" id="PTHR30537:SF5">
    <property type="entry name" value="HTH-TYPE TRANSCRIPTIONAL ACTIVATOR TTDR-RELATED"/>
    <property type="match status" value="1"/>
</dbReference>
<name>A0ABT0BRL1_9SPHN</name>
<gene>
    <name evidence="6" type="ORF">MTR66_12825</name>
</gene>
<dbReference type="PANTHER" id="PTHR30537">
    <property type="entry name" value="HTH-TYPE TRANSCRIPTIONAL REGULATOR"/>
    <property type="match status" value="1"/>
</dbReference>
<organism evidence="6 7">
    <name type="scientific">Novosphingobium beihaiensis</name>
    <dbReference type="NCBI Taxonomy" id="2930389"/>
    <lineage>
        <taxon>Bacteria</taxon>
        <taxon>Pseudomonadati</taxon>
        <taxon>Pseudomonadota</taxon>
        <taxon>Alphaproteobacteria</taxon>
        <taxon>Sphingomonadales</taxon>
        <taxon>Sphingomonadaceae</taxon>
        <taxon>Novosphingobium</taxon>
    </lineage>
</organism>
<evidence type="ECO:0000259" key="5">
    <source>
        <dbReference type="PROSITE" id="PS50931"/>
    </source>
</evidence>
<evidence type="ECO:0000256" key="4">
    <source>
        <dbReference type="ARBA" id="ARBA00023163"/>
    </source>
</evidence>
<evidence type="ECO:0000313" key="6">
    <source>
        <dbReference type="EMBL" id="MCJ2187697.1"/>
    </source>
</evidence>
<dbReference type="RefSeq" id="WP_243921638.1">
    <property type="nucleotide sequence ID" value="NZ_JALHLG010000017.1"/>
</dbReference>